<dbReference type="InterPro" id="IPR038770">
    <property type="entry name" value="Na+/solute_symporter_sf"/>
</dbReference>
<keyword evidence="1" id="KW-0472">Membrane</keyword>
<dbReference type="PANTHER" id="PTHR18640">
    <property type="entry name" value="SOLUTE CARRIER FAMILY 10 MEMBER 7"/>
    <property type="match status" value="1"/>
</dbReference>
<dbReference type="Proteomes" id="UP000248301">
    <property type="component" value="Unassembled WGS sequence"/>
</dbReference>
<feature type="transmembrane region" description="Helical" evidence="1">
    <location>
        <begin position="158"/>
        <end position="177"/>
    </location>
</feature>
<dbReference type="InterPro" id="IPR016833">
    <property type="entry name" value="Put_Na-Bile_cotransptr"/>
</dbReference>
<dbReference type="Pfam" id="PF13593">
    <property type="entry name" value="SBF_like"/>
    <property type="match status" value="1"/>
</dbReference>
<reference evidence="2 3" key="1">
    <citation type="submission" date="2017-07" db="EMBL/GenBank/DDBJ databases">
        <title>A draft genome sequence of Gluconacetobacter entanii LTH 4560.</title>
        <authorList>
            <person name="Skraban J."/>
            <person name="Cleenwerck I."/>
            <person name="Vandamme P."/>
            <person name="Trcek J."/>
        </authorList>
    </citation>
    <scope>NUCLEOTIDE SEQUENCE [LARGE SCALE GENOMIC DNA]</scope>
    <source>
        <strain evidence="2 3">LTH 4560</strain>
    </source>
</reference>
<dbReference type="GO" id="GO:0005886">
    <property type="term" value="C:plasma membrane"/>
    <property type="evidence" value="ECO:0007669"/>
    <property type="project" value="TreeGrafter"/>
</dbReference>
<protein>
    <submittedName>
        <fullName evidence="2">Bile acid:sodium symporter</fullName>
    </submittedName>
</protein>
<dbReference type="EMBL" id="NKUF01000004">
    <property type="protein sequence ID" value="PYD64198.1"/>
    <property type="molecule type" value="Genomic_DNA"/>
</dbReference>
<dbReference type="PANTHER" id="PTHR18640:SF5">
    <property type="entry name" value="SODIUM_BILE ACID COTRANSPORTER 7"/>
    <property type="match status" value="1"/>
</dbReference>
<dbReference type="Gene3D" id="1.20.1530.20">
    <property type="match status" value="1"/>
</dbReference>
<feature type="transmembrane region" description="Helical" evidence="1">
    <location>
        <begin position="67"/>
        <end position="91"/>
    </location>
</feature>
<evidence type="ECO:0000313" key="3">
    <source>
        <dbReference type="Proteomes" id="UP000248301"/>
    </source>
</evidence>
<dbReference type="PIRSF" id="PIRSF026166">
    <property type="entry name" value="UCP026166"/>
    <property type="match status" value="1"/>
</dbReference>
<keyword evidence="1" id="KW-1133">Transmembrane helix</keyword>
<dbReference type="AlphaFoldDB" id="A0A318PYJ9"/>
<sequence length="326" mass="35540">MFRKIDTFLLCLVATILIATFFPCTGNGINFFQTLAIIVIGVMFFFQGARLSRRAIIDGMTNWRLHLAILGCTFVAFPLLGMGFHALFPAFLDADTWTGLLFLCCLPSTVQSSIAFTSIWQGNVAAAICSATMSNIMGIFITPLLTGLVVHQSASTQGGITSIMLQLLLPFMLGQMAQPWIGGWVHRYKQVISMTDRASILIVVYTAFSEAVVQGLWHRVTAAQIGRIMVADSILLLTVLVLTTFGSRLLGFSRRDEVAIVFCGSKKTLASGVPMANVLFAGPMVGIIVLPLMIYHQIQLFVCATLARRYARSATGVRTDGIARQT</sequence>
<name>A0A318PYJ9_9PROT</name>
<organism evidence="2 3">
    <name type="scientific">Gluconacetobacter entanii</name>
    <dbReference type="NCBI Taxonomy" id="108528"/>
    <lineage>
        <taxon>Bacteria</taxon>
        <taxon>Pseudomonadati</taxon>
        <taxon>Pseudomonadota</taxon>
        <taxon>Alphaproteobacteria</taxon>
        <taxon>Acetobacterales</taxon>
        <taxon>Acetobacteraceae</taxon>
        <taxon>Gluconacetobacter</taxon>
    </lineage>
</organism>
<dbReference type="OrthoDB" id="9792271at2"/>
<feature type="transmembrane region" description="Helical" evidence="1">
    <location>
        <begin position="198"/>
        <end position="217"/>
    </location>
</feature>
<comment type="caution">
    <text evidence="2">The sequence shown here is derived from an EMBL/GenBank/DDBJ whole genome shotgun (WGS) entry which is preliminary data.</text>
</comment>
<evidence type="ECO:0000313" key="2">
    <source>
        <dbReference type="EMBL" id="PYD64198.1"/>
    </source>
</evidence>
<evidence type="ECO:0000256" key="1">
    <source>
        <dbReference type="SAM" id="Phobius"/>
    </source>
</evidence>
<gene>
    <name evidence="2" type="ORF">CFR72_03330</name>
</gene>
<feature type="transmembrane region" description="Helical" evidence="1">
    <location>
        <begin position="124"/>
        <end position="146"/>
    </location>
</feature>
<feature type="transmembrane region" description="Helical" evidence="1">
    <location>
        <begin position="272"/>
        <end position="295"/>
    </location>
</feature>
<dbReference type="RefSeq" id="WP_110912633.1">
    <property type="nucleotide sequence ID" value="NZ_NKUF01000004.1"/>
</dbReference>
<feature type="transmembrane region" description="Helical" evidence="1">
    <location>
        <begin position="97"/>
        <end position="117"/>
    </location>
</feature>
<feature type="transmembrane region" description="Helical" evidence="1">
    <location>
        <begin position="29"/>
        <end position="46"/>
    </location>
</feature>
<proteinExistence type="predicted"/>
<feature type="transmembrane region" description="Helical" evidence="1">
    <location>
        <begin position="229"/>
        <end position="251"/>
    </location>
</feature>
<accession>A0A318PYJ9</accession>
<keyword evidence="1" id="KW-0812">Transmembrane</keyword>
<feature type="transmembrane region" description="Helical" evidence="1">
    <location>
        <begin position="7"/>
        <end position="23"/>
    </location>
</feature>